<dbReference type="InterPro" id="IPR001394">
    <property type="entry name" value="Peptidase_C19_UCH"/>
</dbReference>
<evidence type="ECO:0000313" key="9">
    <source>
        <dbReference type="EMBL" id="GJQ09091.1"/>
    </source>
</evidence>
<dbReference type="GO" id="GO:0005634">
    <property type="term" value="C:nucleus"/>
    <property type="evidence" value="ECO:0007669"/>
    <property type="project" value="TreeGrafter"/>
</dbReference>
<comment type="caution">
    <text evidence="9">The sequence shown here is derived from an EMBL/GenBank/DDBJ whole genome shotgun (WGS) entry which is preliminary data.</text>
</comment>
<dbReference type="InterPro" id="IPR018200">
    <property type="entry name" value="USP_CS"/>
</dbReference>
<sequence length="388" mass="44958">MSRSQTCVSISHSTTSNKAYYDPILSLDTVPVVSSIPIGVENFGNSCHLSAVLVAMSSSVVLKKYLLRHRFQSLDNRLEDLINTLRLVSGQRWMDGHLVRLKVFRPTRIASVLVQEGYNVLLPQDAEETWSKLCQFIENCLSPAKFYRLLSNENVVNSCFFDSWSPLFGMELQKTTCVHCGHCQSIRLEPIRTIRVSMTSQVDNSFATLFECLESSLKRPEQLEMSCQQCHYPFLYRYHQIVRLPSVLCIHVERNYWNQKRKRMMKTDRPLLLPRELNEEVFHSNDWNLCSLLNKQTGYERKKSSMYQLKAVVRHHGTSLYGHYTSAVCVSDGKLDGLYTIVDRYPLVSKHWYVVNDTQVEWMDELSILLSGSIYMCIYEREASVETF</sequence>
<evidence type="ECO:0000256" key="1">
    <source>
        <dbReference type="ARBA" id="ARBA00000707"/>
    </source>
</evidence>
<keyword evidence="6" id="KW-0378">Hydrolase</keyword>
<dbReference type="AlphaFoldDB" id="A0A9C7PSN2"/>
<reference evidence="9" key="2">
    <citation type="submission" date="2022-01" db="EMBL/GenBank/DDBJ databases">
        <authorList>
            <person name="Hirooka S."/>
            <person name="Miyagishima S.Y."/>
        </authorList>
    </citation>
    <scope>NUCLEOTIDE SEQUENCE</scope>
    <source>
        <strain evidence="9">NBRC 102759</strain>
    </source>
</reference>
<feature type="domain" description="USP" evidence="8">
    <location>
        <begin position="38"/>
        <end position="382"/>
    </location>
</feature>
<proteinExistence type="inferred from homology"/>
<keyword evidence="7" id="KW-0788">Thiol protease</keyword>
<dbReference type="PANTHER" id="PTHR24006">
    <property type="entry name" value="UBIQUITIN CARBOXYL-TERMINAL HYDROLASE"/>
    <property type="match status" value="1"/>
</dbReference>
<keyword evidence="5" id="KW-0833">Ubl conjugation pathway</keyword>
<protein>
    <recommendedName>
        <fullName evidence="3">ubiquitinyl hydrolase 1</fullName>
        <ecNumber evidence="3">3.4.19.12</ecNumber>
    </recommendedName>
</protein>
<dbReference type="Pfam" id="PF00443">
    <property type="entry name" value="UCH"/>
    <property type="match status" value="1"/>
</dbReference>
<evidence type="ECO:0000256" key="7">
    <source>
        <dbReference type="ARBA" id="ARBA00022807"/>
    </source>
</evidence>
<dbReference type="InterPro" id="IPR028889">
    <property type="entry name" value="USP"/>
</dbReference>
<evidence type="ECO:0000256" key="5">
    <source>
        <dbReference type="ARBA" id="ARBA00022786"/>
    </source>
</evidence>
<dbReference type="GO" id="GO:0004843">
    <property type="term" value="F:cysteine-type deubiquitinase activity"/>
    <property type="evidence" value="ECO:0007669"/>
    <property type="project" value="UniProtKB-EC"/>
</dbReference>
<dbReference type="CDD" id="cd02257">
    <property type="entry name" value="Peptidase_C19"/>
    <property type="match status" value="1"/>
</dbReference>
<comment type="similarity">
    <text evidence="2">Belongs to the peptidase C19 family.</text>
</comment>
<dbReference type="GO" id="GO:0006508">
    <property type="term" value="P:proteolysis"/>
    <property type="evidence" value="ECO:0007669"/>
    <property type="project" value="UniProtKB-KW"/>
</dbReference>
<reference evidence="9" key="1">
    <citation type="journal article" date="2022" name="Proc. Natl. Acad. Sci. U.S.A.">
        <title>Life cycle and functional genomics of the unicellular red alga Galdieria for elucidating algal and plant evolution and industrial use.</title>
        <authorList>
            <person name="Hirooka S."/>
            <person name="Itabashi T."/>
            <person name="Ichinose T.M."/>
            <person name="Onuma R."/>
            <person name="Fujiwara T."/>
            <person name="Yamashita S."/>
            <person name="Jong L.W."/>
            <person name="Tomita R."/>
            <person name="Iwane A.H."/>
            <person name="Miyagishima S.Y."/>
        </authorList>
    </citation>
    <scope>NUCLEOTIDE SEQUENCE</scope>
    <source>
        <strain evidence="9">NBRC 102759</strain>
    </source>
</reference>
<gene>
    <name evidence="9" type="ORF">GpartN1_g882.t1</name>
</gene>
<evidence type="ECO:0000256" key="4">
    <source>
        <dbReference type="ARBA" id="ARBA00022670"/>
    </source>
</evidence>
<keyword evidence="10" id="KW-1185">Reference proteome</keyword>
<accession>A0A9C7PSN2</accession>
<dbReference type="PANTHER" id="PTHR24006:SF888">
    <property type="entry name" value="UBIQUITIN CARBOXYL-TERMINAL HYDROLASE 30"/>
    <property type="match status" value="1"/>
</dbReference>
<dbReference type="Proteomes" id="UP001061958">
    <property type="component" value="Unassembled WGS sequence"/>
</dbReference>
<dbReference type="EC" id="3.4.19.12" evidence="3"/>
<name>A0A9C7PSN2_9RHOD</name>
<keyword evidence="4" id="KW-0645">Protease</keyword>
<dbReference type="OrthoDB" id="2248014at2759"/>
<dbReference type="Gene3D" id="3.90.70.10">
    <property type="entry name" value="Cysteine proteinases"/>
    <property type="match status" value="1"/>
</dbReference>
<dbReference type="SUPFAM" id="SSF54001">
    <property type="entry name" value="Cysteine proteinases"/>
    <property type="match status" value="1"/>
</dbReference>
<dbReference type="GO" id="GO:0016579">
    <property type="term" value="P:protein deubiquitination"/>
    <property type="evidence" value="ECO:0007669"/>
    <property type="project" value="InterPro"/>
</dbReference>
<comment type="catalytic activity">
    <reaction evidence="1">
        <text>Thiol-dependent hydrolysis of ester, thioester, amide, peptide and isopeptide bonds formed by the C-terminal Gly of ubiquitin (a 76-residue protein attached to proteins as an intracellular targeting signal).</text>
        <dbReference type="EC" id="3.4.19.12"/>
    </reaction>
</comment>
<dbReference type="InterPro" id="IPR038765">
    <property type="entry name" value="Papain-like_cys_pep_sf"/>
</dbReference>
<dbReference type="EMBL" id="BQMJ01000006">
    <property type="protein sequence ID" value="GJQ09091.1"/>
    <property type="molecule type" value="Genomic_DNA"/>
</dbReference>
<evidence type="ECO:0000256" key="3">
    <source>
        <dbReference type="ARBA" id="ARBA00012759"/>
    </source>
</evidence>
<evidence type="ECO:0000256" key="6">
    <source>
        <dbReference type="ARBA" id="ARBA00022801"/>
    </source>
</evidence>
<dbReference type="PROSITE" id="PS00973">
    <property type="entry name" value="USP_2"/>
    <property type="match status" value="1"/>
</dbReference>
<evidence type="ECO:0000259" key="8">
    <source>
        <dbReference type="PROSITE" id="PS50235"/>
    </source>
</evidence>
<dbReference type="PROSITE" id="PS50235">
    <property type="entry name" value="USP_3"/>
    <property type="match status" value="1"/>
</dbReference>
<dbReference type="InterPro" id="IPR050164">
    <property type="entry name" value="Peptidase_C19"/>
</dbReference>
<evidence type="ECO:0000256" key="2">
    <source>
        <dbReference type="ARBA" id="ARBA00009085"/>
    </source>
</evidence>
<dbReference type="GO" id="GO:0005829">
    <property type="term" value="C:cytosol"/>
    <property type="evidence" value="ECO:0007669"/>
    <property type="project" value="TreeGrafter"/>
</dbReference>
<organism evidence="9 10">
    <name type="scientific">Galdieria partita</name>
    <dbReference type="NCBI Taxonomy" id="83374"/>
    <lineage>
        <taxon>Eukaryota</taxon>
        <taxon>Rhodophyta</taxon>
        <taxon>Bangiophyceae</taxon>
        <taxon>Galdieriales</taxon>
        <taxon>Galdieriaceae</taxon>
        <taxon>Galdieria</taxon>
    </lineage>
</organism>
<evidence type="ECO:0000313" key="10">
    <source>
        <dbReference type="Proteomes" id="UP001061958"/>
    </source>
</evidence>